<dbReference type="EMBL" id="JABVXQ010000002">
    <property type="protein sequence ID" value="KAF6125182.1"/>
    <property type="molecule type" value="Genomic_DNA"/>
</dbReference>
<proteinExistence type="predicted"/>
<feature type="chain" id="PRO_5032999616" evidence="1">
    <location>
        <begin position="26"/>
        <end position="121"/>
    </location>
</feature>
<dbReference type="AlphaFoldDB" id="A0A834ESX2"/>
<gene>
    <name evidence="2" type="ORF">HJG60_009707</name>
</gene>
<evidence type="ECO:0000256" key="1">
    <source>
        <dbReference type="SAM" id="SignalP"/>
    </source>
</evidence>
<evidence type="ECO:0000313" key="3">
    <source>
        <dbReference type="Proteomes" id="UP000664940"/>
    </source>
</evidence>
<name>A0A834ESX2_9CHIR</name>
<dbReference type="Proteomes" id="UP000664940">
    <property type="component" value="Unassembled WGS sequence"/>
</dbReference>
<sequence length="121" mass="13976">MPARAKILSFFFFKILFIYFQGGKGERERQTDRQTDINVWLLGVMARNPGMYPGWELNLGHFGSQSELNPLSYASQGSKLFLNKCSVYIKNINPLSTIHIQTILPHLFCFWDGYTRTHWGG</sequence>
<protein>
    <submittedName>
        <fullName evidence="2">Uncharacterized protein</fullName>
    </submittedName>
</protein>
<feature type="signal peptide" evidence="1">
    <location>
        <begin position="1"/>
        <end position="25"/>
    </location>
</feature>
<reference evidence="2 3" key="1">
    <citation type="journal article" date="2020" name="Nature">
        <title>Six reference-quality genomes reveal evolution of bat adaptations.</title>
        <authorList>
            <person name="Jebb D."/>
            <person name="Huang Z."/>
            <person name="Pippel M."/>
            <person name="Hughes G.M."/>
            <person name="Lavrichenko K."/>
            <person name="Devanna P."/>
            <person name="Winkler S."/>
            <person name="Jermiin L.S."/>
            <person name="Skirmuntt E.C."/>
            <person name="Katzourakis A."/>
            <person name="Burkitt-Gray L."/>
            <person name="Ray D.A."/>
            <person name="Sullivan K.A.M."/>
            <person name="Roscito J.G."/>
            <person name="Kirilenko B.M."/>
            <person name="Davalos L.M."/>
            <person name="Corthals A.P."/>
            <person name="Power M.L."/>
            <person name="Jones G."/>
            <person name="Ransome R.D."/>
            <person name="Dechmann D.K.N."/>
            <person name="Locatelli A.G."/>
            <person name="Puechmaille S.J."/>
            <person name="Fedrigo O."/>
            <person name="Jarvis E.D."/>
            <person name="Hiller M."/>
            <person name="Vernes S.C."/>
            <person name="Myers E.W."/>
            <person name="Teeling E.C."/>
        </authorList>
    </citation>
    <scope>NUCLEOTIDE SEQUENCE [LARGE SCALE GENOMIC DNA]</scope>
    <source>
        <strain evidence="2">Bat1K_MPI-CBG_1</strain>
    </source>
</reference>
<evidence type="ECO:0000313" key="2">
    <source>
        <dbReference type="EMBL" id="KAF6125182.1"/>
    </source>
</evidence>
<organism evidence="2 3">
    <name type="scientific">Phyllostomus discolor</name>
    <name type="common">pale spear-nosed bat</name>
    <dbReference type="NCBI Taxonomy" id="89673"/>
    <lineage>
        <taxon>Eukaryota</taxon>
        <taxon>Metazoa</taxon>
        <taxon>Chordata</taxon>
        <taxon>Craniata</taxon>
        <taxon>Vertebrata</taxon>
        <taxon>Euteleostomi</taxon>
        <taxon>Mammalia</taxon>
        <taxon>Eutheria</taxon>
        <taxon>Laurasiatheria</taxon>
        <taxon>Chiroptera</taxon>
        <taxon>Yangochiroptera</taxon>
        <taxon>Phyllostomidae</taxon>
        <taxon>Phyllostominae</taxon>
        <taxon>Phyllostomus</taxon>
    </lineage>
</organism>
<keyword evidence="1" id="KW-0732">Signal</keyword>
<accession>A0A834ESX2</accession>
<comment type="caution">
    <text evidence="2">The sequence shown here is derived from an EMBL/GenBank/DDBJ whole genome shotgun (WGS) entry which is preliminary data.</text>
</comment>